<proteinExistence type="predicted"/>
<dbReference type="HOGENOM" id="CLU_2186389_0_0_1"/>
<sequence length="109" mass="12039">MFTKLKFFLIFILQIHLTYSQAPCSPGQTSPCLGSTPPAAADPATTGGYLKESYDAAWSAIENGQVSAQAVMKSLQDQIQNAPESMRKLLEVLQMELARWMKAIKKKMT</sequence>
<dbReference type="RefSeq" id="XP_003095990.2">
    <property type="nucleotide sequence ID" value="XM_003095942.2"/>
</dbReference>
<evidence type="ECO:0000313" key="2">
    <source>
        <dbReference type="Proteomes" id="UP000008281"/>
    </source>
</evidence>
<reference evidence="1" key="1">
    <citation type="submission" date="2007-07" db="EMBL/GenBank/DDBJ databases">
        <title>PCAP assembly of the Caenorhabditis remanei genome.</title>
        <authorList>
            <consortium name="The Caenorhabditis remanei Sequencing Consortium"/>
            <person name="Wilson R.K."/>
        </authorList>
    </citation>
    <scope>NUCLEOTIDE SEQUENCE [LARGE SCALE GENOMIC DNA]</scope>
    <source>
        <strain evidence="1">PB4641</strain>
    </source>
</reference>
<organism evidence="2">
    <name type="scientific">Caenorhabditis remanei</name>
    <name type="common">Caenorhabditis vulgaris</name>
    <dbReference type="NCBI Taxonomy" id="31234"/>
    <lineage>
        <taxon>Eukaryota</taxon>
        <taxon>Metazoa</taxon>
        <taxon>Ecdysozoa</taxon>
        <taxon>Nematoda</taxon>
        <taxon>Chromadorea</taxon>
        <taxon>Rhabditida</taxon>
        <taxon>Rhabditina</taxon>
        <taxon>Rhabditomorpha</taxon>
        <taxon>Rhabditoidea</taxon>
        <taxon>Rhabditidae</taxon>
        <taxon>Peloderinae</taxon>
        <taxon>Caenorhabditis</taxon>
    </lineage>
</organism>
<dbReference type="GeneID" id="9808180"/>
<evidence type="ECO:0000313" key="1">
    <source>
        <dbReference type="EMBL" id="EFO88091.1"/>
    </source>
</evidence>
<dbReference type="EMBL" id="DS268540">
    <property type="protein sequence ID" value="EFO88091.1"/>
    <property type="molecule type" value="Genomic_DNA"/>
</dbReference>
<dbReference type="KEGG" id="crq:GCK72_021741"/>
<dbReference type="CTD" id="9808180"/>
<keyword evidence="2" id="KW-1185">Reference proteome</keyword>
<protein>
    <submittedName>
        <fullName evidence="1">Uncharacterized protein</fullName>
    </submittedName>
</protein>
<dbReference type="AlphaFoldDB" id="E3N6J6"/>
<name>E3N6J6_CAERE</name>
<gene>
    <name evidence="1" type="ORF">CRE_06021</name>
</gene>
<accession>E3N6J6</accession>
<dbReference type="Proteomes" id="UP000008281">
    <property type="component" value="Unassembled WGS sequence"/>
</dbReference>